<organism evidence="3 4">
    <name type="scientific">Tateyamaria omphalii</name>
    <dbReference type="NCBI Taxonomy" id="299262"/>
    <lineage>
        <taxon>Bacteria</taxon>
        <taxon>Pseudomonadati</taxon>
        <taxon>Pseudomonadota</taxon>
        <taxon>Alphaproteobacteria</taxon>
        <taxon>Rhodobacterales</taxon>
        <taxon>Roseobacteraceae</taxon>
        <taxon>Tateyamaria</taxon>
    </lineage>
</organism>
<dbReference type="STRING" id="299262.BWR18_06340"/>
<keyword evidence="1" id="KW-0998">Cell outer membrane</keyword>
<comment type="caution">
    <text evidence="1">Lacks conserved residue(s) required for the propagation of feature annotation.</text>
</comment>
<dbReference type="EMBL" id="CP019312">
    <property type="protein sequence ID" value="APX13735.1"/>
    <property type="molecule type" value="Genomic_DNA"/>
</dbReference>
<dbReference type="HAMAP" id="MF_01411">
    <property type="entry name" value="LPS_assembly_LptD"/>
    <property type="match status" value="1"/>
</dbReference>
<accession>A0A1P8N082</accession>
<comment type="similarity">
    <text evidence="1">Belongs to the LptD family.</text>
</comment>
<dbReference type="Proteomes" id="UP000186336">
    <property type="component" value="Chromosome"/>
</dbReference>
<keyword evidence="4" id="KW-1185">Reference proteome</keyword>
<dbReference type="PANTHER" id="PTHR30189:SF1">
    <property type="entry name" value="LPS-ASSEMBLY PROTEIN LPTD"/>
    <property type="match status" value="1"/>
</dbReference>
<proteinExistence type="inferred from homology"/>
<keyword evidence="1" id="KW-0732">Signal</keyword>
<dbReference type="OrthoDB" id="9760225at2"/>
<comment type="subcellular location">
    <subcellularLocation>
        <location evidence="1">Cell outer membrane</location>
    </subcellularLocation>
</comment>
<name>A0A1P8N082_9RHOB</name>
<reference evidence="3 4" key="1">
    <citation type="submission" date="2017-01" db="EMBL/GenBank/DDBJ databases">
        <title>Complete genome of Tateyamaria omphalii DOK1-4 isolated from seawater in Dokdo.</title>
        <authorList>
            <person name="Kim J.H."/>
            <person name="Chi W.-J."/>
        </authorList>
    </citation>
    <scope>NUCLEOTIDE SEQUENCE [LARGE SCALE GENOMIC DNA]</scope>
    <source>
        <strain evidence="3 4">DOK1-4</strain>
    </source>
</reference>
<comment type="function">
    <text evidence="1">Involved in the assembly of lipopolysaccharide (LPS) at the surface of the outer membrane.</text>
</comment>
<protein>
    <recommendedName>
        <fullName evidence="1">LPS-assembly protein LptD</fullName>
    </recommendedName>
</protein>
<feature type="signal peptide" evidence="1">
    <location>
        <begin position="1"/>
        <end position="17"/>
    </location>
</feature>
<feature type="chain" id="PRO_5013416028" description="LPS-assembly protein LptD" evidence="1">
    <location>
        <begin position="18"/>
        <end position="721"/>
    </location>
</feature>
<comment type="subunit">
    <text evidence="1">Component of the lipopolysaccharide transport and assembly complex.</text>
</comment>
<dbReference type="PROSITE" id="PS00018">
    <property type="entry name" value="EF_HAND_1"/>
    <property type="match status" value="1"/>
</dbReference>
<dbReference type="InterPro" id="IPR020889">
    <property type="entry name" value="LipoPS_assembly_LptD"/>
</dbReference>
<dbReference type="GO" id="GO:1990351">
    <property type="term" value="C:transporter complex"/>
    <property type="evidence" value="ECO:0007669"/>
    <property type="project" value="TreeGrafter"/>
</dbReference>
<dbReference type="GO" id="GO:0015920">
    <property type="term" value="P:lipopolysaccharide transport"/>
    <property type="evidence" value="ECO:0007669"/>
    <property type="project" value="InterPro"/>
</dbReference>
<dbReference type="InterPro" id="IPR050218">
    <property type="entry name" value="LptD"/>
</dbReference>
<evidence type="ECO:0000256" key="1">
    <source>
        <dbReference type="HAMAP-Rule" id="MF_01411"/>
    </source>
</evidence>
<dbReference type="PANTHER" id="PTHR30189">
    <property type="entry name" value="LPS-ASSEMBLY PROTEIN"/>
    <property type="match status" value="1"/>
</dbReference>
<keyword evidence="1" id="KW-0472">Membrane</keyword>
<evidence type="ECO:0000313" key="3">
    <source>
        <dbReference type="EMBL" id="APX13735.1"/>
    </source>
</evidence>
<evidence type="ECO:0000259" key="2">
    <source>
        <dbReference type="Pfam" id="PF04453"/>
    </source>
</evidence>
<dbReference type="AlphaFoldDB" id="A0A1P8N082"/>
<evidence type="ECO:0000313" key="4">
    <source>
        <dbReference type="Proteomes" id="UP000186336"/>
    </source>
</evidence>
<dbReference type="GO" id="GO:0043165">
    <property type="term" value="P:Gram-negative-bacterium-type cell outer membrane assembly"/>
    <property type="evidence" value="ECO:0007669"/>
    <property type="project" value="UniProtKB-UniRule"/>
</dbReference>
<dbReference type="KEGG" id="tom:BWR18_06340"/>
<dbReference type="InterPro" id="IPR007543">
    <property type="entry name" value="LptD_C"/>
</dbReference>
<sequence length="721" mass="79853" precursor="true">MTAACLLLTAVTGHAIAQTQPDAPATEAPAAVLVADDIEVTRDRRLIARGNVEAFQGTTRLSAQAIEYNPDTGALTITGPIVIEDGESVLILASQAELSEDLENGLLTGARLVLNDQLQLASVQMNRVGGRYTQLYKTAVTSCRICEDDPRPPLWQIRAKRVVHDQEERQLYFDGMQLRVLNTPIFYLPRLRLPDPTLERATGVLLPQIRFNSRLGTGLAVPYFFKLGDHRDLTLTPYFSSGTRTLEFRYRQAFRRGRIIVQGAYSDDDLQPDDARGYLFAAGEFALRRDFVLEFDIESVSDDAYLNDYGLFGKDRLDSTIQLSRARRDEFIRLSYINFKSLRDGDDDALLPSDVVDALYERRFHPGRIGGEVRLAAEAHAHERPSDVDFDSDGDGFVDGTDVLRFSFDAEWLRTMQFGGLQMQSTLGLAADVIRVSDDATFGSGDSGLAPKAGITLRYPLVRRGNNGVRQFFEPIAQLSWIGGDGLHVPNDESTRVEFDEGNLLSLSRFPSEDRRERGWALAYGGTWARLDPDGWSASLTLAQILREEEQADFNETSGLSGTTSDFLLAGKLEFDGGLALYGRTLFNESFDVSKAEVRGAWTRDRLRLGGSYVWISEDPDIDLESNIGEVTFDGGYKIDRFWTANATWRYDLETGRAATAGAGVAYTNECVTVGLSVNRTFADSTTLEPSTSLGLTVSLRGFSVNTGERVETRSCGKQAR</sequence>
<dbReference type="GO" id="GO:0009279">
    <property type="term" value="C:cell outer membrane"/>
    <property type="evidence" value="ECO:0007669"/>
    <property type="project" value="UniProtKB-SubCell"/>
</dbReference>
<feature type="domain" description="LptD C-terminal" evidence="2">
    <location>
        <begin position="275"/>
        <end position="643"/>
    </location>
</feature>
<gene>
    <name evidence="1" type="primary">lptD</name>
    <name evidence="3" type="ORF">BWR18_06340</name>
</gene>
<dbReference type="InterPro" id="IPR018247">
    <property type="entry name" value="EF_Hand_1_Ca_BS"/>
</dbReference>
<dbReference type="Pfam" id="PF04453">
    <property type="entry name" value="LptD"/>
    <property type="match status" value="1"/>
</dbReference>